<evidence type="ECO:0000256" key="1">
    <source>
        <dbReference type="ARBA" id="ARBA00004571"/>
    </source>
</evidence>
<evidence type="ECO:0000256" key="9">
    <source>
        <dbReference type="ARBA" id="ARBA00023136"/>
    </source>
</evidence>
<dbReference type="GO" id="GO:0046930">
    <property type="term" value="C:pore complex"/>
    <property type="evidence" value="ECO:0007669"/>
    <property type="project" value="UniProtKB-KW"/>
</dbReference>
<keyword evidence="8" id="KW-0626">Porin</keyword>
<evidence type="ECO:0000256" key="8">
    <source>
        <dbReference type="ARBA" id="ARBA00023114"/>
    </source>
</evidence>
<protein>
    <submittedName>
        <fullName evidence="12">Porin</fullName>
    </submittedName>
</protein>
<dbReference type="OrthoDB" id="8952625at2"/>
<dbReference type="AlphaFoldDB" id="A0A2L0X3V0"/>
<keyword evidence="3" id="KW-0813">Transport</keyword>
<dbReference type="GO" id="GO:0006811">
    <property type="term" value="P:monoatomic ion transport"/>
    <property type="evidence" value="ECO:0007669"/>
    <property type="project" value="UniProtKB-KW"/>
</dbReference>
<keyword evidence="5" id="KW-0812">Transmembrane</keyword>
<reference evidence="12 13" key="1">
    <citation type="submission" date="2019-03" db="EMBL/GenBank/DDBJ databases">
        <title>Comparative insights into the high quality Complete genome sequence of highly metal resistant Cupriavidus metallidurans strain BS1 isolated from a gold-copper mine.</title>
        <authorList>
            <person name="Mazhar H.S."/>
            <person name="Rensing C."/>
        </authorList>
    </citation>
    <scope>NUCLEOTIDE SEQUENCE [LARGE SCALE GENOMIC DNA]</scope>
    <source>
        <strain evidence="12 13">BS1</strain>
    </source>
</reference>
<comment type="subunit">
    <text evidence="2">Homotrimer.</text>
</comment>
<keyword evidence="6" id="KW-0732">Signal</keyword>
<dbReference type="InterPro" id="IPR023614">
    <property type="entry name" value="Porin_dom_sf"/>
</dbReference>
<dbReference type="InterPro" id="IPR033900">
    <property type="entry name" value="Gram_neg_porin_domain"/>
</dbReference>
<evidence type="ECO:0000256" key="7">
    <source>
        <dbReference type="ARBA" id="ARBA00023065"/>
    </source>
</evidence>
<dbReference type="Proteomes" id="UP000253772">
    <property type="component" value="Chromosome c2"/>
</dbReference>
<dbReference type="CDD" id="cd00342">
    <property type="entry name" value="gram_neg_porins"/>
    <property type="match status" value="1"/>
</dbReference>
<dbReference type="InterPro" id="IPR050298">
    <property type="entry name" value="Gram-neg_bact_OMP"/>
</dbReference>
<keyword evidence="4" id="KW-1134">Transmembrane beta strand</keyword>
<feature type="domain" description="Porin" evidence="11">
    <location>
        <begin position="11"/>
        <end position="328"/>
    </location>
</feature>
<dbReference type="EMBL" id="CP037901">
    <property type="protein sequence ID" value="QBP12197.1"/>
    <property type="molecule type" value="Genomic_DNA"/>
</dbReference>
<evidence type="ECO:0000256" key="3">
    <source>
        <dbReference type="ARBA" id="ARBA00022448"/>
    </source>
</evidence>
<evidence type="ECO:0000256" key="10">
    <source>
        <dbReference type="ARBA" id="ARBA00023237"/>
    </source>
</evidence>
<sequence length="362" mass="38385">MKARMTVPALAALLCCVSVESRANVTLYGVVDAGVSFTNNQVGGGSVVRQTSGSLSSSRWGVRGSEDLGQGLKAVFVLESGFDVDTGKSAQGGRLFGRSAYVGLESQWGSILFGRQQSALFDMIGAFDPMALSPRWSIFNQDLAFVARPDNTVKYVGKFGGLTATAMYSFGAESTTVDGSEVPGNAKLGREFGFRLSYNNGPFSIGTAYDEVNTGTLTTNRDATSRRATLAGTYALSTLKVFAGYRWAKAYDGAMLVGALPGVSNQASNLWWTGVMWQAGPAVTLSAAAYYQDFRNTGGDPWLFVATGRYAFSKRTEAYLTLGYALNQENSNMGLGNGAAGFGHTPPGSNQFGTTLGIKHIF</sequence>
<dbReference type="PANTHER" id="PTHR34501">
    <property type="entry name" value="PROTEIN YDDL-RELATED"/>
    <property type="match status" value="1"/>
</dbReference>
<proteinExistence type="predicted"/>
<accession>A0A2L0X3V0</accession>
<dbReference type="GO" id="GO:0015288">
    <property type="term" value="F:porin activity"/>
    <property type="evidence" value="ECO:0007669"/>
    <property type="project" value="UniProtKB-KW"/>
</dbReference>
<evidence type="ECO:0000313" key="13">
    <source>
        <dbReference type="Proteomes" id="UP000253772"/>
    </source>
</evidence>
<gene>
    <name evidence="12" type="ORF">DDF84_020700</name>
</gene>
<keyword evidence="10" id="KW-0998">Cell outer membrane</keyword>
<dbReference type="GO" id="GO:0009279">
    <property type="term" value="C:cell outer membrane"/>
    <property type="evidence" value="ECO:0007669"/>
    <property type="project" value="UniProtKB-SubCell"/>
</dbReference>
<evidence type="ECO:0000256" key="5">
    <source>
        <dbReference type="ARBA" id="ARBA00022692"/>
    </source>
</evidence>
<evidence type="ECO:0000313" key="12">
    <source>
        <dbReference type="EMBL" id="QBP12197.1"/>
    </source>
</evidence>
<evidence type="ECO:0000256" key="6">
    <source>
        <dbReference type="ARBA" id="ARBA00022729"/>
    </source>
</evidence>
<dbReference type="Gene3D" id="2.40.160.10">
    <property type="entry name" value="Porin"/>
    <property type="match status" value="1"/>
</dbReference>
<dbReference type="SUPFAM" id="SSF56935">
    <property type="entry name" value="Porins"/>
    <property type="match status" value="1"/>
</dbReference>
<evidence type="ECO:0000256" key="2">
    <source>
        <dbReference type="ARBA" id="ARBA00011233"/>
    </source>
</evidence>
<evidence type="ECO:0000259" key="11">
    <source>
        <dbReference type="Pfam" id="PF13609"/>
    </source>
</evidence>
<evidence type="ECO:0000256" key="4">
    <source>
        <dbReference type="ARBA" id="ARBA00022452"/>
    </source>
</evidence>
<keyword evidence="9" id="KW-0472">Membrane</keyword>
<dbReference type="Pfam" id="PF13609">
    <property type="entry name" value="Porin_4"/>
    <property type="match status" value="1"/>
</dbReference>
<dbReference type="PANTHER" id="PTHR34501:SF9">
    <property type="entry name" value="MAJOR OUTER MEMBRANE PROTEIN P.IA"/>
    <property type="match status" value="1"/>
</dbReference>
<keyword evidence="7" id="KW-0406">Ion transport</keyword>
<organism evidence="12 13">
    <name type="scientific">Cupriavidus metallidurans</name>
    <dbReference type="NCBI Taxonomy" id="119219"/>
    <lineage>
        <taxon>Bacteria</taxon>
        <taxon>Pseudomonadati</taxon>
        <taxon>Pseudomonadota</taxon>
        <taxon>Betaproteobacteria</taxon>
        <taxon>Burkholderiales</taxon>
        <taxon>Burkholderiaceae</taxon>
        <taxon>Cupriavidus</taxon>
    </lineage>
</organism>
<comment type="subcellular location">
    <subcellularLocation>
        <location evidence="1">Cell outer membrane</location>
        <topology evidence="1">Multi-pass membrane protein</topology>
    </subcellularLocation>
</comment>
<name>A0A2L0X3V0_9BURK</name>